<protein>
    <submittedName>
        <fullName evidence="1">Uncharacterized protein</fullName>
    </submittedName>
</protein>
<dbReference type="KEGG" id="vg:26645502"/>
<accession>A0A0E3GML9</accession>
<reference evidence="1 2" key="1">
    <citation type="journal article" date="2015" name="Genome Announc.">
        <title>Complete Genome Sequences of Four Novel Escherichia coli Bacteriophages Belonging to New Phage Groups.</title>
        <authorList>
            <person name="Carstens A.B."/>
            <person name="Kot W."/>
            <person name="Hansen L.H."/>
        </authorList>
    </citation>
    <scope>NUCLEOTIDE SEQUENCE [LARGE SCALE GENOMIC DNA]</scope>
</reference>
<organism evidence="1 2">
    <name type="scientific">Enterobacteria phage JenK1</name>
    <dbReference type="NCBI Taxonomy" id="1610836"/>
    <lineage>
        <taxon>Viruses</taxon>
        <taxon>Duplodnaviria</taxon>
        <taxon>Heunggongvirae</taxon>
        <taxon>Uroviricota</taxon>
        <taxon>Caudoviricetes</taxon>
        <taxon>Queuovirinae</taxon>
        <taxon>Nonagvirus</taxon>
        <taxon>Nonagvirus JenK1</taxon>
    </lineage>
</organism>
<evidence type="ECO:0000313" key="2">
    <source>
        <dbReference type="Proteomes" id="UP000033025"/>
    </source>
</evidence>
<keyword evidence="2" id="KW-1185">Reference proteome</keyword>
<sequence length="105" mass="11640">MKKLLVLLGLVVSVNANAYTFNCETVSDIVNKDILIKNERYNIDKKYADNVIKTSIGLCKAARTASESGMSTKEVMQFVESTMNDKNVSSDIQARNFITVSLSLQ</sequence>
<evidence type="ECO:0000313" key="1">
    <source>
        <dbReference type="EMBL" id="AKA61087.1"/>
    </source>
</evidence>
<reference evidence="2" key="2">
    <citation type="submission" date="2015-01" db="EMBL/GenBank/DDBJ databases">
        <title>Complete sequence of three novel 9g-like phages.</title>
        <authorList>
            <person name="Carstens A.B."/>
            <person name="Hansen L.H."/>
            <person name="Kot W."/>
        </authorList>
    </citation>
    <scope>NUCLEOTIDE SEQUENCE [LARGE SCALE GENOMIC DNA]</scope>
</reference>
<dbReference type="RefSeq" id="YP_009219327.1">
    <property type="nucleotide sequence ID" value="NC_029021.1"/>
</dbReference>
<proteinExistence type="predicted"/>
<dbReference type="GeneID" id="26645502"/>
<name>A0A0E3GML9_9CAUD</name>
<dbReference type="Proteomes" id="UP000033025">
    <property type="component" value="Segment"/>
</dbReference>
<dbReference type="EMBL" id="KP719134">
    <property type="protein sequence ID" value="AKA61087.1"/>
    <property type="molecule type" value="Genomic_DNA"/>
</dbReference>